<reference evidence="18" key="1">
    <citation type="submission" date="2022-08" db="EMBL/GenBank/DDBJ databases">
        <authorList>
            <person name="Gutierrez-Valencia J."/>
        </authorList>
    </citation>
    <scope>NUCLEOTIDE SEQUENCE</scope>
</reference>
<dbReference type="AlphaFoldDB" id="A0AAV0I3Y4"/>
<comment type="similarity">
    <text evidence="13">Belongs to the RING-type zinc finger family. ATL subfamily.</text>
</comment>
<evidence type="ECO:0000256" key="7">
    <source>
        <dbReference type="ARBA" id="ARBA00022723"/>
    </source>
</evidence>
<comment type="catalytic activity">
    <reaction evidence="1">
        <text>S-ubiquitinyl-[E2 ubiquitin-conjugating enzyme]-L-cysteine + [acceptor protein]-L-lysine = [E2 ubiquitin-conjugating enzyme]-L-cysteine + N(6)-ubiquitinyl-[acceptor protein]-L-lysine.</text>
        <dbReference type="EC" id="2.3.2.27"/>
    </reaction>
</comment>
<proteinExistence type="inferred from homology"/>
<evidence type="ECO:0000256" key="15">
    <source>
        <dbReference type="SAM" id="MobiDB-lite"/>
    </source>
</evidence>
<evidence type="ECO:0000313" key="18">
    <source>
        <dbReference type="EMBL" id="CAI0391953.1"/>
    </source>
</evidence>
<dbReference type="PANTHER" id="PTHR14155">
    <property type="entry name" value="RING FINGER DOMAIN-CONTAINING"/>
    <property type="match status" value="1"/>
</dbReference>
<evidence type="ECO:0000256" key="11">
    <source>
        <dbReference type="ARBA" id="ARBA00022989"/>
    </source>
</evidence>
<evidence type="ECO:0000256" key="5">
    <source>
        <dbReference type="ARBA" id="ARBA00022679"/>
    </source>
</evidence>
<dbReference type="EMBL" id="CAMGYJ010000003">
    <property type="protein sequence ID" value="CAI0391953.1"/>
    <property type="molecule type" value="Genomic_DNA"/>
</dbReference>
<keyword evidence="8 14" id="KW-0863">Zinc-finger</keyword>
<dbReference type="FunFam" id="3.30.40.10:FF:000187">
    <property type="entry name" value="E3 ubiquitin-protein ligase ATL6"/>
    <property type="match status" value="1"/>
</dbReference>
<feature type="chain" id="PRO_5043549903" description="RING-type E3 ubiquitin transferase" evidence="16">
    <location>
        <begin position="21"/>
        <end position="208"/>
    </location>
</feature>
<name>A0AAV0I3Y4_9ROSI</name>
<keyword evidence="10" id="KW-0862">Zinc</keyword>
<keyword evidence="16" id="KW-0732">Signal</keyword>
<feature type="compositionally biased region" description="Basic and acidic residues" evidence="15">
    <location>
        <begin position="157"/>
        <end position="167"/>
    </location>
</feature>
<evidence type="ECO:0000256" key="1">
    <source>
        <dbReference type="ARBA" id="ARBA00000900"/>
    </source>
</evidence>
<evidence type="ECO:0000256" key="13">
    <source>
        <dbReference type="ARBA" id="ARBA00024209"/>
    </source>
</evidence>
<gene>
    <name evidence="18" type="ORF">LITE_LOCUS7335</name>
</gene>
<accession>A0AAV0I3Y4</accession>
<keyword evidence="7" id="KW-0479">Metal-binding</keyword>
<evidence type="ECO:0000313" key="19">
    <source>
        <dbReference type="Proteomes" id="UP001154282"/>
    </source>
</evidence>
<keyword evidence="12" id="KW-0472">Membrane</keyword>
<comment type="pathway">
    <text evidence="3">Protein modification; protein ubiquitination.</text>
</comment>
<feature type="region of interest" description="Disordered" evidence="15">
    <location>
        <begin position="187"/>
        <end position="208"/>
    </location>
</feature>
<dbReference type="InterPro" id="IPR013083">
    <property type="entry name" value="Znf_RING/FYVE/PHD"/>
</dbReference>
<dbReference type="Pfam" id="PF13639">
    <property type="entry name" value="zf-RING_2"/>
    <property type="match status" value="1"/>
</dbReference>
<dbReference type="GO" id="GO:0016020">
    <property type="term" value="C:membrane"/>
    <property type="evidence" value="ECO:0007669"/>
    <property type="project" value="UniProtKB-SubCell"/>
</dbReference>
<evidence type="ECO:0000256" key="16">
    <source>
        <dbReference type="SAM" id="SignalP"/>
    </source>
</evidence>
<dbReference type="PANTHER" id="PTHR14155:SF263">
    <property type="entry name" value="E3 UBIQUITIN-PROTEIN LIGASE ATL6"/>
    <property type="match status" value="1"/>
</dbReference>
<keyword evidence="9" id="KW-0833">Ubl conjugation pathway</keyword>
<dbReference type="CDD" id="cd16461">
    <property type="entry name" value="RING-H2_EL5-like"/>
    <property type="match status" value="1"/>
</dbReference>
<evidence type="ECO:0000256" key="4">
    <source>
        <dbReference type="ARBA" id="ARBA00012483"/>
    </source>
</evidence>
<evidence type="ECO:0000256" key="3">
    <source>
        <dbReference type="ARBA" id="ARBA00004906"/>
    </source>
</evidence>
<comment type="caution">
    <text evidence="18">The sequence shown here is derived from an EMBL/GenBank/DDBJ whole genome shotgun (WGS) entry which is preliminary data.</text>
</comment>
<evidence type="ECO:0000256" key="6">
    <source>
        <dbReference type="ARBA" id="ARBA00022692"/>
    </source>
</evidence>
<dbReference type="PROSITE" id="PS50089">
    <property type="entry name" value="ZF_RING_2"/>
    <property type="match status" value="1"/>
</dbReference>
<keyword evidence="6" id="KW-0812">Transmembrane</keyword>
<sequence>MAVIIAVLFLLGFFPIYIRHCSVSQSAAASGSSIRRAATAASRGLDPAVIETFPTMVYSAVKGLKIGKAAPECAVCLSEFHDGETLRFIPKCDHVFHPECIDAWLESHATCPVCRASFAPRDGSTAVEPETIAPASASDLEAGRVDGGTLSEPADGGCRRSEERPPEEAPPEVFWFDRFLNRNHESRSHSAGHSLVQPGGTPIGFALR</sequence>
<evidence type="ECO:0000259" key="17">
    <source>
        <dbReference type="PROSITE" id="PS50089"/>
    </source>
</evidence>
<keyword evidence="5" id="KW-0808">Transferase</keyword>
<dbReference type="InterPro" id="IPR053238">
    <property type="entry name" value="RING-H2_zinc_finger"/>
</dbReference>
<dbReference type="Proteomes" id="UP001154282">
    <property type="component" value="Unassembled WGS sequence"/>
</dbReference>
<comment type="subcellular location">
    <subcellularLocation>
        <location evidence="2">Membrane</location>
        <topology evidence="2">Single-pass membrane protein</topology>
    </subcellularLocation>
</comment>
<keyword evidence="11" id="KW-1133">Transmembrane helix</keyword>
<feature type="domain" description="RING-type" evidence="17">
    <location>
        <begin position="73"/>
        <end position="115"/>
    </location>
</feature>
<dbReference type="SMART" id="SM00184">
    <property type="entry name" value="RING"/>
    <property type="match status" value="1"/>
</dbReference>
<protein>
    <recommendedName>
        <fullName evidence="4">RING-type E3 ubiquitin transferase</fullName>
        <ecNumber evidence="4">2.3.2.27</ecNumber>
    </recommendedName>
</protein>
<dbReference type="GO" id="GO:0061630">
    <property type="term" value="F:ubiquitin protein ligase activity"/>
    <property type="evidence" value="ECO:0007669"/>
    <property type="project" value="UniProtKB-EC"/>
</dbReference>
<evidence type="ECO:0000256" key="12">
    <source>
        <dbReference type="ARBA" id="ARBA00023136"/>
    </source>
</evidence>
<dbReference type="EC" id="2.3.2.27" evidence="4"/>
<dbReference type="Gene3D" id="3.30.40.10">
    <property type="entry name" value="Zinc/RING finger domain, C3HC4 (zinc finger)"/>
    <property type="match status" value="1"/>
</dbReference>
<evidence type="ECO:0000256" key="2">
    <source>
        <dbReference type="ARBA" id="ARBA00004167"/>
    </source>
</evidence>
<feature type="region of interest" description="Disordered" evidence="15">
    <location>
        <begin position="125"/>
        <end position="172"/>
    </location>
</feature>
<dbReference type="GO" id="GO:0008270">
    <property type="term" value="F:zinc ion binding"/>
    <property type="evidence" value="ECO:0007669"/>
    <property type="project" value="UniProtKB-KW"/>
</dbReference>
<dbReference type="InterPro" id="IPR001841">
    <property type="entry name" value="Znf_RING"/>
</dbReference>
<keyword evidence="19" id="KW-1185">Reference proteome</keyword>
<dbReference type="SUPFAM" id="SSF57850">
    <property type="entry name" value="RING/U-box"/>
    <property type="match status" value="1"/>
</dbReference>
<evidence type="ECO:0000256" key="14">
    <source>
        <dbReference type="PROSITE-ProRule" id="PRU00175"/>
    </source>
</evidence>
<feature type="signal peptide" evidence="16">
    <location>
        <begin position="1"/>
        <end position="20"/>
    </location>
</feature>
<evidence type="ECO:0000256" key="9">
    <source>
        <dbReference type="ARBA" id="ARBA00022786"/>
    </source>
</evidence>
<evidence type="ECO:0000256" key="10">
    <source>
        <dbReference type="ARBA" id="ARBA00022833"/>
    </source>
</evidence>
<evidence type="ECO:0000256" key="8">
    <source>
        <dbReference type="ARBA" id="ARBA00022771"/>
    </source>
</evidence>
<organism evidence="18 19">
    <name type="scientific">Linum tenue</name>
    <dbReference type="NCBI Taxonomy" id="586396"/>
    <lineage>
        <taxon>Eukaryota</taxon>
        <taxon>Viridiplantae</taxon>
        <taxon>Streptophyta</taxon>
        <taxon>Embryophyta</taxon>
        <taxon>Tracheophyta</taxon>
        <taxon>Spermatophyta</taxon>
        <taxon>Magnoliopsida</taxon>
        <taxon>eudicotyledons</taxon>
        <taxon>Gunneridae</taxon>
        <taxon>Pentapetalae</taxon>
        <taxon>rosids</taxon>
        <taxon>fabids</taxon>
        <taxon>Malpighiales</taxon>
        <taxon>Linaceae</taxon>
        <taxon>Linum</taxon>
    </lineage>
</organism>